<reference evidence="1" key="1">
    <citation type="submission" date="2018-02" db="EMBL/GenBank/DDBJ databases">
        <title>Rhizophora mucronata_Transcriptome.</title>
        <authorList>
            <person name="Meera S.P."/>
            <person name="Sreeshan A."/>
            <person name="Augustine A."/>
        </authorList>
    </citation>
    <scope>NUCLEOTIDE SEQUENCE</scope>
    <source>
        <tissue evidence="1">Leaf</tissue>
    </source>
</reference>
<name>A0A2P2QKQ6_RHIMU</name>
<sequence length="36" mass="4282">MVWILNLSLLFHRFNIVGSLILPFHELFISVHKPSY</sequence>
<evidence type="ECO:0000313" key="1">
    <source>
        <dbReference type="EMBL" id="MBX67562.1"/>
    </source>
</evidence>
<dbReference type="EMBL" id="GGEC01087078">
    <property type="protein sequence ID" value="MBX67562.1"/>
    <property type="molecule type" value="Transcribed_RNA"/>
</dbReference>
<proteinExistence type="predicted"/>
<organism evidence="1">
    <name type="scientific">Rhizophora mucronata</name>
    <name type="common">Asiatic mangrove</name>
    <dbReference type="NCBI Taxonomy" id="61149"/>
    <lineage>
        <taxon>Eukaryota</taxon>
        <taxon>Viridiplantae</taxon>
        <taxon>Streptophyta</taxon>
        <taxon>Embryophyta</taxon>
        <taxon>Tracheophyta</taxon>
        <taxon>Spermatophyta</taxon>
        <taxon>Magnoliopsida</taxon>
        <taxon>eudicotyledons</taxon>
        <taxon>Gunneridae</taxon>
        <taxon>Pentapetalae</taxon>
        <taxon>rosids</taxon>
        <taxon>fabids</taxon>
        <taxon>Malpighiales</taxon>
        <taxon>Rhizophoraceae</taxon>
        <taxon>Rhizophora</taxon>
    </lineage>
</organism>
<protein>
    <submittedName>
        <fullName evidence="1">Uncharacterized protein</fullName>
    </submittedName>
</protein>
<accession>A0A2P2QKQ6</accession>
<dbReference type="AlphaFoldDB" id="A0A2P2QKQ6"/>